<evidence type="ECO:0000313" key="1">
    <source>
        <dbReference type="EMBL" id="GJD97666.1"/>
    </source>
</evidence>
<reference evidence="1" key="1">
    <citation type="journal article" date="2021" name="Front. Microbiol.">
        <title>Comprehensive Comparative Genomics and Phenotyping of Methylobacterium Species.</title>
        <authorList>
            <person name="Alessa O."/>
            <person name="Ogura Y."/>
            <person name="Fujitani Y."/>
            <person name="Takami H."/>
            <person name="Hayashi T."/>
            <person name="Sahin N."/>
            <person name="Tani A."/>
        </authorList>
    </citation>
    <scope>NUCLEOTIDE SEQUENCE</scope>
    <source>
        <strain evidence="1">DSM 19015</strain>
    </source>
</reference>
<reference evidence="1" key="2">
    <citation type="submission" date="2021-08" db="EMBL/GenBank/DDBJ databases">
        <authorList>
            <person name="Tani A."/>
            <person name="Ola A."/>
            <person name="Ogura Y."/>
            <person name="Katsura K."/>
            <person name="Hayashi T."/>
        </authorList>
    </citation>
    <scope>NUCLEOTIDE SEQUENCE</scope>
    <source>
        <strain evidence="1">DSM 19015</strain>
    </source>
</reference>
<name>A0ABQ4S433_9HYPH</name>
<protein>
    <recommendedName>
        <fullName evidence="3">CopG family transcriptional regulator</fullName>
    </recommendedName>
</protein>
<organism evidence="1 2">
    <name type="scientific">Methylobacterium iners</name>
    <dbReference type="NCBI Taxonomy" id="418707"/>
    <lineage>
        <taxon>Bacteria</taxon>
        <taxon>Pseudomonadati</taxon>
        <taxon>Pseudomonadota</taxon>
        <taxon>Alphaproteobacteria</taxon>
        <taxon>Hyphomicrobiales</taxon>
        <taxon>Methylobacteriaceae</taxon>
        <taxon>Methylobacterium</taxon>
    </lineage>
</organism>
<keyword evidence="2" id="KW-1185">Reference proteome</keyword>
<dbReference type="RefSeq" id="WP_238246722.1">
    <property type="nucleotide sequence ID" value="NZ_BPQP01000099.1"/>
</dbReference>
<evidence type="ECO:0000313" key="2">
    <source>
        <dbReference type="Proteomes" id="UP001055125"/>
    </source>
</evidence>
<proteinExistence type="predicted"/>
<accession>A0ABQ4S433</accession>
<gene>
    <name evidence="1" type="ORF">OCOJLMKI_4899</name>
</gene>
<comment type="caution">
    <text evidence="1">The sequence shown here is derived from an EMBL/GenBank/DDBJ whole genome shotgun (WGS) entry which is preliminary data.</text>
</comment>
<evidence type="ECO:0008006" key="3">
    <source>
        <dbReference type="Google" id="ProtNLM"/>
    </source>
</evidence>
<sequence>MDTVVSGGRLERWFAMAPIEQSRTYRSEAAAAVHEMIEGIYQAGLSTEQNMGEFDASCLALSDQVLATESSERE</sequence>
<dbReference type="EMBL" id="BPQP01000099">
    <property type="protein sequence ID" value="GJD97666.1"/>
    <property type="molecule type" value="Genomic_DNA"/>
</dbReference>
<dbReference type="Proteomes" id="UP001055125">
    <property type="component" value="Unassembled WGS sequence"/>
</dbReference>